<proteinExistence type="predicted"/>
<dbReference type="InterPro" id="IPR008752">
    <property type="entry name" value="Peptidase_M11"/>
</dbReference>
<dbReference type="Proteomes" id="UP000747399">
    <property type="component" value="Unassembled WGS sequence"/>
</dbReference>
<dbReference type="PRINTS" id="PR01217">
    <property type="entry name" value="PRICHEXTENSN"/>
</dbReference>
<feature type="compositionally biased region" description="Pro residues" evidence="1">
    <location>
        <begin position="548"/>
        <end position="642"/>
    </location>
</feature>
<accession>A0A8J4EUZ4</accession>
<dbReference type="AlphaFoldDB" id="A0A8J4EUZ4"/>
<gene>
    <name evidence="4" type="ORF">Vafri_4754</name>
</gene>
<reference evidence="4" key="1">
    <citation type="journal article" date="2021" name="Proc. Natl. Acad. Sci. U.S.A.">
        <title>Three genomes in the algal genus Volvox reveal the fate of a haploid sex-determining region after a transition to homothallism.</title>
        <authorList>
            <person name="Yamamoto K."/>
            <person name="Hamaji T."/>
            <person name="Kawai-Toyooka H."/>
            <person name="Matsuzaki R."/>
            <person name="Takahashi F."/>
            <person name="Nishimura Y."/>
            <person name="Kawachi M."/>
            <person name="Noguchi H."/>
            <person name="Minakuchi Y."/>
            <person name="Umen J.G."/>
            <person name="Toyoda A."/>
            <person name="Nozaki H."/>
        </authorList>
    </citation>
    <scope>NUCLEOTIDE SEQUENCE</scope>
    <source>
        <strain evidence="4">NIES-3780</strain>
    </source>
</reference>
<dbReference type="SUPFAM" id="SSF55486">
    <property type="entry name" value="Metalloproteases ('zincins'), catalytic domain"/>
    <property type="match status" value="1"/>
</dbReference>
<feature type="compositionally biased region" description="Pro residues" evidence="1">
    <location>
        <begin position="649"/>
        <end position="665"/>
    </location>
</feature>
<feature type="domain" description="Peptidase M11 gametolysin" evidence="3">
    <location>
        <begin position="176"/>
        <end position="467"/>
    </location>
</feature>
<comment type="caution">
    <text evidence="4">The sequence shown here is derived from an EMBL/GenBank/DDBJ whole genome shotgun (WGS) entry which is preliminary data.</text>
</comment>
<sequence>MAARSTGLAPIALTVLLCLGVIALLPACKGEDAVNAAGQRSLLSQKEVLKLHRPPRRPKSPDAPEAPGSPQLGKYLEGELDVLVNEMETRTVLRDSNGDPTSVIMDDTDEALQYAGHLLRVRVVEEDTPEATSSRRRALSTDKNAVRVKVVESFGYAGKDEVKSTTPTTRPFMNITSVVYLISACNRSNAHTAASFRSWWVNGPNTTSLNITMQNYFNYCSQGAARMTNDTQFIFEVTLPCKGVLKNGESYNLQTNCSNPEIYGIMSLAEDYITNTLKRYDLNNVRQRIAVLPVGYPYRCGWAGLANVGCGGTRCHVWIAGGNTYRNIFMHEMGHNLALAHSNVPNQEYGDYTCTMGHGGGCFNGPNIWRLNWGTTLPGGDLNGTTLPFGRPRRFVLLDQNKAIESMVRIDPTWTIQGNETVSQFTNAVPAYFISFRSTNQIENYGSSVFVHTYQGTQVPGSYISSQFLKRIVAGPNATVNEYRAALPEGIVVRVESIVPNVSATVIVCRSGGPNEAQGGNSCGDGLDNDCDGLVDYSDPDCNGVLPSPSPPPTPPSPSPPPPSPPPSPPPAPGPPPSPRPPRPPPPSPRPPRPPSPSPPPRPSPPRKGPVPPPPSPPGLAARPPSPPARPPPPSPPSPPYRRPASPLRSPPPKQRPSPPNPPLKPRTLVLKSDTPPPARRP</sequence>
<dbReference type="EMBL" id="BNCO01000005">
    <property type="protein sequence ID" value="GIL48040.1"/>
    <property type="molecule type" value="Genomic_DNA"/>
</dbReference>
<name>A0A8J4EUZ4_9CHLO</name>
<feature type="region of interest" description="Disordered" evidence="1">
    <location>
        <begin position="534"/>
        <end position="682"/>
    </location>
</feature>
<evidence type="ECO:0000259" key="3">
    <source>
        <dbReference type="Pfam" id="PF05548"/>
    </source>
</evidence>
<evidence type="ECO:0000256" key="1">
    <source>
        <dbReference type="SAM" id="MobiDB-lite"/>
    </source>
</evidence>
<evidence type="ECO:0000256" key="2">
    <source>
        <dbReference type="SAM" id="SignalP"/>
    </source>
</evidence>
<feature type="region of interest" description="Disordered" evidence="1">
    <location>
        <begin position="51"/>
        <end position="74"/>
    </location>
</feature>
<evidence type="ECO:0000313" key="4">
    <source>
        <dbReference type="EMBL" id="GIL48040.1"/>
    </source>
</evidence>
<keyword evidence="5" id="KW-1185">Reference proteome</keyword>
<keyword evidence="2" id="KW-0732">Signal</keyword>
<evidence type="ECO:0000313" key="5">
    <source>
        <dbReference type="Proteomes" id="UP000747399"/>
    </source>
</evidence>
<organism evidence="4 5">
    <name type="scientific">Volvox africanus</name>
    <dbReference type="NCBI Taxonomy" id="51714"/>
    <lineage>
        <taxon>Eukaryota</taxon>
        <taxon>Viridiplantae</taxon>
        <taxon>Chlorophyta</taxon>
        <taxon>core chlorophytes</taxon>
        <taxon>Chlorophyceae</taxon>
        <taxon>CS clade</taxon>
        <taxon>Chlamydomonadales</taxon>
        <taxon>Volvocaceae</taxon>
        <taxon>Volvox</taxon>
    </lineage>
</organism>
<dbReference type="Pfam" id="PF05548">
    <property type="entry name" value="Peptidase_M11"/>
    <property type="match status" value="1"/>
</dbReference>
<protein>
    <recommendedName>
        <fullName evidence="3">Peptidase M11 gametolysin domain-containing protein</fullName>
    </recommendedName>
</protein>
<feature type="signal peptide" evidence="2">
    <location>
        <begin position="1"/>
        <end position="30"/>
    </location>
</feature>
<feature type="chain" id="PRO_5035269872" description="Peptidase M11 gametolysin domain-containing protein" evidence="2">
    <location>
        <begin position="31"/>
        <end position="682"/>
    </location>
</feature>